<organism evidence="6 7">
    <name type="scientific">Anabarilius grahami</name>
    <name type="common">Kanglang fish</name>
    <name type="synonym">Barilius grahami</name>
    <dbReference type="NCBI Taxonomy" id="495550"/>
    <lineage>
        <taxon>Eukaryota</taxon>
        <taxon>Metazoa</taxon>
        <taxon>Chordata</taxon>
        <taxon>Craniata</taxon>
        <taxon>Vertebrata</taxon>
        <taxon>Euteleostomi</taxon>
        <taxon>Actinopterygii</taxon>
        <taxon>Neopterygii</taxon>
        <taxon>Teleostei</taxon>
        <taxon>Ostariophysi</taxon>
        <taxon>Cypriniformes</taxon>
        <taxon>Xenocyprididae</taxon>
        <taxon>Xenocypridinae</taxon>
        <taxon>Xenocypridinae incertae sedis</taxon>
        <taxon>Anabarilius</taxon>
    </lineage>
</organism>
<gene>
    <name evidence="6" type="ORF">DPX16_13699</name>
</gene>
<comment type="caution">
    <text evidence="6">The sequence shown here is derived from an EMBL/GenBank/DDBJ whole genome shotgun (WGS) entry which is preliminary data.</text>
</comment>
<dbReference type="AlphaFoldDB" id="A0A3N0XRR9"/>
<dbReference type="EMBL" id="RJVU01062584">
    <property type="protein sequence ID" value="ROJ29255.1"/>
    <property type="molecule type" value="Genomic_DNA"/>
</dbReference>
<dbReference type="GO" id="GO:0005737">
    <property type="term" value="C:cytoplasm"/>
    <property type="evidence" value="ECO:0007669"/>
    <property type="project" value="UniProtKB-SubCell"/>
</dbReference>
<evidence type="ECO:0000256" key="3">
    <source>
        <dbReference type="ARBA" id="ARBA00022490"/>
    </source>
</evidence>
<protein>
    <submittedName>
        <fullName evidence="6">Myeloid leukemia factor 2</fullName>
    </submittedName>
</protein>
<evidence type="ECO:0000256" key="5">
    <source>
        <dbReference type="SAM" id="MobiDB-lite"/>
    </source>
</evidence>
<evidence type="ECO:0000256" key="4">
    <source>
        <dbReference type="ARBA" id="ARBA00022553"/>
    </source>
</evidence>
<evidence type="ECO:0000256" key="1">
    <source>
        <dbReference type="ARBA" id="ARBA00004496"/>
    </source>
</evidence>
<dbReference type="Proteomes" id="UP000281406">
    <property type="component" value="Unassembled WGS sequence"/>
</dbReference>
<comment type="similarity">
    <text evidence="2">Belongs to the MLF family.</text>
</comment>
<keyword evidence="7" id="KW-1185">Reference proteome</keyword>
<comment type="subcellular location">
    <subcellularLocation>
        <location evidence="1">Cytoplasm</location>
    </subcellularLocation>
</comment>
<keyword evidence="3" id="KW-0963">Cytoplasm</keyword>
<feature type="compositionally biased region" description="Basic residues" evidence="5">
    <location>
        <begin position="236"/>
        <end position="245"/>
    </location>
</feature>
<evidence type="ECO:0000313" key="6">
    <source>
        <dbReference type="EMBL" id="ROJ29255.1"/>
    </source>
</evidence>
<feature type="region of interest" description="Disordered" evidence="5">
    <location>
        <begin position="219"/>
        <end position="251"/>
    </location>
</feature>
<keyword evidence="4" id="KW-0597">Phosphoprotein</keyword>
<name>A0A3N0XRR9_ANAGA</name>
<reference evidence="6 7" key="1">
    <citation type="submission" date="2018-10" db="EMBL/GenBank/DDBJ databases">
        <title>Genome assembly for a Yunnan-Guizhou Plateau 3E fish, Anabarilius grahami (Regan), and its evolutionary and genetic applications.</title>
        <authorList>
            <person name="Jiang W."/>
        </authorList>
    </citation>
    <scope>NUCLEOTIDE SEQUENCE [LARGE SCALE GENOMIC DNA]</scope>
    <source>
        <strain evidence="6">AG-KIZ</strain>
        <tissue evidence="6">Muscle</tissue>
    </source>
</reference>
<accession>A0A3N0XRR9</accession>
<dbReference type="PANTHER" id="PTHR13105">
    <property type="entry name" value="MYELOID LEUKEMIA FACTOR"/>
    <property type="match status" value="1"/>
</dbReference>
<evidence type="ECO:0000256" key="2">
    <source>
        <dbReference type="ARBA" id="ARBA00008332"/>
    </source>
</evidence>
<dbReference type="InterPro" id="IPR019376">
    <property type="entry name" value="Myeloid_leukemia_factor"/>
</dbReference>
<dbReference type="OrthoDB" id="8707547at2759"/>
<evidence type="ECO:0000313" key="7">
    <source>
        <dbReference type="Proteomes" id="UP000281406"/>
    </source>
</evidence>
<dbReference type="Pfam" id="PF10248">
    <property type="entry name" value="Mlf1IP"/>
    <property type="match status" value="1"/>
</dbReference>
<sequence length="276" mass="31201">MFHYLNDVDDNPYMMDPFAAHRHQMRSLFGSFGMDPFPLTPQIQHPRTRIQPQAGALTPFGMMGMGGGFMDMFSMMSGMMENMERMSGSPNCQTFSSSTVISYSSTDPGAPKVYQQTSEFRTAPGGIRETRQTMRDSESGLERMSIGHHIGERGHVMERSRNRLTGDREERQDYFNLEESEAAAFDEEWRRELGRYRPSNARSLDYGRDRSAGVGQQLALTAPPSSSSSPSPRHESPRHHPPHSRPRYDWGNCLADAVKREKEGIEKKIITDGSNV</sequence>
<proteinExistence type="inferred from homology"/>